<name>E3KNJ6_PUCGT</name>
<gene>
    <name evidence="1" type="ORF">PGTG_11627</name>
</gene>
<dbReference type="GeneID" id="10544453"/>
<accession>E3KNJ6</accession>
<dbReference type="Proteomes" id="UP000008783">
    <property type="component" value="Unassembled WGS sequence"/>
</dbReference>
<sequence length="77" mass="9081">MPRAADHPVNGHWLEYTGHWLELSSHRLEYTSHWLEYTGHRAEYTLQSMAGKRLVNGVSSVRQSSRPVIWWSLYSNR</sequence>
<keyword evidence="2" id="KW-1185">Reference proteome</keyword>
<dbReference type="VEuPathDB" id="FungiDB:PGTG_11627"/>
<organism evidence="1 2">
    <name type="scientific">Puccinia graminis f. sp. tritici (strain CRL 75-36-700-3 / race SCCL)</name>
    <name type="common">Black stem rust fungus</name>
    <dbReference type="NCBI Taxonomy" id="418459"/>
    <lineage>
        <taxon>Eukaryota</taxon>
        <taxon>Fungi</taxon>
        <taxon>Dikarya</taxon>
        <taxon>Basidiomycota</taxon>
        <taxon>Pucciniomycotina</taxon>
        <taxon>Pucciniomycetes</taxon>
        <taxon>Pucciniales</taxon>
        <taxon>Pucciniaceae</taxon>
        <taxon>Puccinia</taxon>
    </lineage>
</organism>
<proteinExistence type="predicted"/>
<evidence type="ECO:0000313" key="1">
    <source>
        <dbReference type="EMBL" id="EFP85871.2"/>
    </source>
</evidence>
<dbReference type="RefSeq" id="XP_003330290.2">
    <property type="nucleotide sequence ID" value="XM_003330242.2"/>
</dbReference>
<evidence type="ECO:0000313" key="2">
    <source>
        <dbReference type="Proteomes" id="UP000008783"/>
    </source>
</evidence>
<dbReference type="KEGG" id="pgr:PGTG_11627"/>
<reference key="1">
    <citation type="submission" date="2007-01" db="EMBL/GenBank/DDBJ databases">
        <title>The Genome Sequence of Puccinia graminis f. sp. tritici Strain CRL 75-36-700-3.</title>
        <authorList>
            <consortium name="The Broad Institute Genome Sequencing Platform"/>
            <person name="Birren B."/>
            <person name="Lander E."/>
            <person name="Galagan J."/>
            <person name="Nusbaum C."/>
            <person name="Devon K."/>
            <person name="Cuomo C."/>
            <person name="Jaffe D."/>
            <person name="Butler J."/>
            <person name="Alvarez P."/>
            <person name="Gnerre S."/>
            <person name="Grabherr M."/>
            <person name="Mauceli E."/>
            <person name="Brockman W."/>
            <person name="Young S."/>
            <person name="LaButti K."/>
            <person name="Sykes S."/>
            <person name="DeCaprio D."/>
            <person name="Crawford M."/>
            <person name="Koehrsen M."/>
            <person name="Engels R."/>
            <person name="Montgomery P."/>
            <person name="Pearson M."/>
            <person name="Howarth C."/>
            <person name="Larson L."/>
            <person name="White J."/>
            <person name="Zeng Q."/>
            <person name="Kodira C."/>
            <person name="Yandava C."/>
            <person name="Alvarado L."/>
            <person name="O'Leary S."/>
            <person name="Szabo L."/>
            <person name="Dean R."/>
            <person name="Schein J."/>
        </authorList>
    </citation>
    <scope>NUCLEOTIDE SEQUENCE</scope>
    <source>
        <strain>CRL 75-36-700-3</strain>
    </source>
</reference>
<dbReference type="AlphaFoldDB" id="E3KNJ6"/>
<dbReference type="InParanoid" id="E3KNJ6"/>
<reference evidence="2" key="2">
    <citation type="journal article" date="2011" name="Proc. Natl. Acad. Sci. U.S.A.">
        <title>Obligate biotrophy features unraveled by the genomic analysis of rust fungi.</title>
        <authorList>
            <person name="Duplessis S."/>
            <person name="Cuomo C.A."/>
            <person name="Lin Y.-C."/>
            <person name="Aerts A."/>
            <person name="Tisserant E."/>
            <person name="Veneault-Fourrey C."/>
            <person name="Joly D.L."/>
            <person name="Hacquard S."/>
            <person name="Amselem J."/>
            <person name="Cantarel B.L."/>
            <person name="Chiu R."/>
            <person name="Coutinho P.M."/>
            <person name="Feau N."/>
            <person name="Field M."/>
            <person name="Frey P."/>
            <person name="Gelhaye E."/>
            <person name="Goldberg J."/>
            <person name="Grabherr M.G."/>
            <person name="Kodira C.D."/>
            <person name="Kohler A."/>
            <person name="Kuees U."/>
            <person name="Lindquist E.A."/>
            <person name="Lucas S.M."/>
            <person name="Mago R."/>
            <person name="Mauceli E."/>
            <person name="Morin E."/>
            <person name="Murat C."/>
            <person name="Pangilinan J.L."/>
            <person name="Park R."/>
            <person name="Pearson M."/>
            <person name="Quesneville H."/>
            <person name="Rouhier N."/>
            <person name="Sakthikumar S."/>
            <person name="Salamov A.A."/>
            <person name="Schmutz J."/>
            <person name="Selles B."/>
            <person name="Shapiro H."/>
            <person name="Tanguay P."/>
            <person name="Tuskan G.A."/>
            <person name="Henrissat B."/>
            <person name="Van de Peer Y."/>
            <person name="Rouze P."/>
            <person name="Ellis J.G."/>
            <person name="Dodds P.N."/>
            <person name="Schein J.E."/>
            <person name="Zhong S."/>
            <person name="Hamelin R.C."/>
            <person name="Grigoriev I.V."/>
            <person name="Szabo L.J."/>
            <person name="Martin F."/>
        </authorList>
    </citation>
    <scope>NUCLEOTIDE SEQUENCE [LARGE SCALE GENOMIC DNA]</scope>
    <source>
        <strain evidence="2">CRL 75-36-700-3 / race SCCL</strain>
    </source>
</reference>
<protein>
    <submittedName>
        <fullName evidence="1">Uncharacterized protein</fullName>
    </submittedName>
</protein>
<dbReference type="EMBL" id="DS178297">
    <property type="protein sequence ID" value="EFP85871.2"/>
    <property type="molecule type" value="Genomic_DNA"/>
</dbReference>
<dbReference type="HOGENOM" id="CLU_2639273_0_0_1"/>